<accession>A0ABT4IC14</accession>
<dbReference type="Proteomes" id="UP001072034">
    <property type="component" value="Unassembled WGS sequence"/>
</dbReference>
<evidence type="ECO:0000256" key="4">
    <source>
        <dbReference type="ARBA" id="ARBA00022827"/>
    </source>
</evidence>
<evidence type="ECO:0000256" key="6">
    <source>
        <dbReference type="RuleBase" id="RU361217"/>
    </source>
</evidence>
<dbReference type="InterPro" id="IPR000447">
    <property type="entry name" value="G3P_DH_FAD-dep"/>
</dbReference>
<proteinExistence type="inferred from homology"/>
<dbReference type="InterPro" id="IPR006076">
    <property type="entry name" value="FAD-dep_OxRdtase"/>
</dbReference>
<dbReference type="RefSeq" id="WP_268918069.1">
    <property type="nucleotide sequence ID" value="NZ_CP124548.1"/>
</dbReference>
<evidence type="ECO:0000256" key="5">
    <source>
        <dbReference type="ARBA" id="ARBA00023002"/>
    </source>
</evidence>
<dbReference type="SUPFAM" id="SSF54373">
    <property type="entry name" value="FAD-linked reductases, C-terminal domain"/>
    <property type="match status" value="1"/>
</dbReference>
<keyword evidence="5 6" id="KW-0560">Oxidoreductase</keyword>
<gene>
    <name evidence="9" type="ORF">OHJ16_11855</name>
</gene>
<evidence type="ECO:0000313" key="9">
    <source>
        <dbReference type="EMBL" id="MCZ0858735.1"/>
    </source>
</evidence>
<dbReference type="EC" id="1.1.5.3" evidence="6"/>
<dbReference type="InterPro" id="IPR038299">
    <property type="entry name" value="DAO_C_sf"/>
</dbReference>
<keyword evidence="10" id="KW-1185">Reference proteome</keyword>
<keyword evidence="3 6" id="KW-0285">Flavoprotein</keyword>
<dbReference type="PANTHER" id="PTHR11985:SF31">
    <property type="entry name" value="GLYCEROL-3-PHOSPHATE DEHYDROGENASE 2"/>
    <property type="match status" value="1"/>
</dbReference>
<dbReference type="PROSITE" id="PS00977">
    <property type="entry name" value="FAD_G3PDH_1"/>
    <property type="match status" value="1"/>
</dbReference>
<evidence type="ECO:0000256" key="3">
    <source>
        <dbReference type="ARBA" id="ARBA00022630"/>
    </source>
</evidence>
<dbReference type="Pfam" id="PF16901">
    <property type="entry name" value="DAO_C"/>
    <property type="match status" value="1"/>
</dbReference>
<protein>
    <recommendedName>
        <fullName evidence="6">Glycerol-3-phosphate dehydrogenase</fullName>
        <ecNumber evidence="6">1.1.5.3</ecNumber>
    </recommendedName>
</protein>
<evidence type="ECO:0000256" key="2">
    <source>
        <dbReference type="ARBA" id="ARBA00007330"/>
    </source>
</evidence>
<dbReference type="EMBL" id="JAPTMY010000028">
    <property type="protein sequence ID" value="MCZ0858735.1"/>
    <property type="molecule type" value="Genomic_DNA"/>
</dbReference>
<feature type="domain" description="Alpha-glycerophosphate oxidase C-terminal" evidence="8">
    <location>
        <begin position="420"/>
        <end position="543"/>
    </location>
</feature>
<comment type="catalytic activity">
    <reaction evidence="6">
        <text>a quinone + sn-glycerol 3-phosphate = dihydroxyacetone phosphate + a quinol</text>
        <dbReference type="Rhea" id="RHEA:18977"/>
        <dbReference type="ChEBI" id="CHEBI:24646"/>
        <dbReference type="ChEBI" id="CHEBI:57597"/>
        <dbReference type="ChEBI" id="CHEBI:57642"/>
        <dbReference type="ChEBI" id="CHEBI:132124"/>
        <dbReference type="EC" id="1.1.5.3"/>
    </reaction>
</comment>
<sequence>MNARTAPEANDLTRLTREQRTAALEEMSGPEGLDVLVVGGGITGAGIALDAASRGLRTGVVEMGDWASGTSTWSSKLVHGGLRYLYQLDFALVREALSERGRLLQTTAPHLVKAQPFLWPLKHHYERSYSAVGVGMYDALALAGARGHRTVPIQKHLGRKGTRALAPALDPSGLVGAIRFYDARVDDARLVIDLIRTAVGLGALAASRTKVTGFLKSAHGAVTGAAVTDLATGATHEIRARRTINATGVWTEATQDLATSTGGLKVLTSKGIHIVVPKEAIDAETGIFLRTEKSVLFIIPWPRYWVIGTTDTPWTEDVSKPVATAADVDYLLEHANEVLSWPLRRSDIIGVYAGLRPLLQPQLKPGAEAASTKVSREHTVTRVAPGLTAIAGGKLTTYRVMAADAVDHALGEALARAHPCVTADLPLVGAAGYRALAAQAGAIARERGWTLDRVTHLLDRYGDELPALLASIDDDPSLARPLGEAPAFLRAEVAWAVTHEGAAHLDDVLLRRVRLDIERRDRGLGAADEVLEVMAPLLEWSDDDVTAEREAYAERVAQIAAAEAEATDAAAVAHLTRAV</sequence>
<dbReference type="Gene3D" id="3.30.9.10">
    <property type="entry name" value="D-Amino Acid Oxidase, subunit A, domain 2"/>
    <property type="match status" value="1"/>
</dbReference>
<dbReference type="SUPFAM" id="SSF51905">
    <property type="entry name" value="FAD/NAD(P)-binding domain"/>
    <property type="match status" value="1"/>
</dbReference>
<organism evidence="9 10">
    <name type="scientific">Actinomyces israelii</name>
    <dbReference type="NCBI Taxonomy" id="1659"/>
    <lineage>
        <taxon>Bacteria</taxon>
        <taxon>Bacillati</taxon>
        <taxon>Actinomycetota</taxon>
        <taxon>Actinomycetes</taxon>
        <taxon>Actinomycetales</taxon>
        <taxon>Actinomycetaceae</taxon>
        <taxon>Actinomyces</taxon>
    </lineage>
</organism>
<dbReference type="PRINTS" id="PR01001">
    <property type="entry name" value="FADG3PDH"/>
</dbReference>
<name>A0ABT4IC14_9ACTO</name>
<reference evidence="9" key="1">
    <citation type="submission" date="2022-10" db="EMBL/GenBank/DDBJ databases">
        <title>Genome sequence of Actinomyces israelii ATCC 10048.</title>
        <authorList>
            <person name="Watt R.M."/>
            <person name="Tong W.M."/>
        </authorList>
    </citation>
    <scope>NUCLEOTIDE SEQUENCE</scope>
    <source>
        <strain evidence="9">ATCC 10048</strain>
    </source>
</reference>
<dbReference type="InterPro" id="IPR036188">
    <property type="entry name" value="FAD/NAD-bd_sf"/>
</dbReference>
<dbReference type="Gene3D" id="1.10.8.870">
    <property type="entry name" value="Alpha-glycerophosphate oxidase, cap domain"/>
    <property type="match status" value="1"/>
</dbReference>
<dbReference type="InterPro" id="IPR031656">
    <property type="entry name" value="DAO_C"/>
</dbReference>
<evidence type="ECO:0000259" key="8">
    <source>
        <dbReference type="Pfam" id="PF16901"/>
    </source>
</evidence>
<dbReference type="PANTHER" id="PTHR11985">
    <property type="entry name" value="GLYCEROL-3-PHOSPHATE DEHYDROGENASE"/>
    <property type="match status" value="1"/>
</dbReference>
<dbReference type="PROSITE" id="PS00978">
    <property type="entry name" value="FAD_G3PDH_2"/>
    <property type="match status" value="1"/>
</dbReference>
<comment type="caution">
    <text evidence="9">The sequence shown here is derived from an EMBL/GenBank/DDBJ whole genome shotgun (WGS) entry which is preliminary data.</text>
</comment>
<comment type="cofactor">
    <cofactor evidence="1 6">
        <name>FAD</name>
        <dbReference type="ChEBI" id="CHEBI:57692"/>
    </cofactor>
</comment>
<feature type="domain" description="FAD dependent oxidoreductase" evidence="7">
    <location>
        <begin position="34"/>
        <end position="399"/>
    </location>
</feature>
<keyword evidence="4" id="KW-0274">FAD</keyword>
<comment type="similarity">
    <text evidence="2 6">Belongs to the FAD-dependent glycerol-3-phosphate dehydrogenase family.</text>
</comment>
<evidence type="ECO:0000313" key="10">
    <source>
        <dbReference type="Proteomes" id="UP001072034"/>
    </source>
</evidence>
<dbReference type="Pfam" id="PF01266">
    <property type="entry name" value="DAO"/>
    <property type="match status" value="1"/>
</dbReference>
<dbReference type="Gene3D" id="3.50.50.60">
    <property type="entry name" value="FAD/NAD(P)-binding domain"/>
    <property type="match status" value="1"/>
</dbReference>
<evidence type="ECO:0000256" key="1">
    <source>
        <dbReference type="ARBA" id="ARBA00001974"/>
    </source>
</evidence>
<evidence type="ECO:0000259" key="7">
    <source>
        <dbReference type="Pfam" id="PF01266"/>
    </source>
</evidence>